<dbReference type="FunFam" id="3.90.199.10:FF:000002">
    <property type="entry name" value="DNA topoisomerase 2"/>
    <property type="match status" value="1"/>
</dbReference>
<evidence type="ECO:0000313" key="18">
    <source>
        <dbReference type="Proteomes" id="UP000585474"/>
    </source>
</evidence>
<dbReference type="Gene3D" id="3.30.230.10">
    <property type="match status" value="1"/>
</dbReference>
<dbReference type="SMART" id="SM00433">
    <property type="entry name" value="TOP2c"/>
    <property type="match status" value="1"/>
</dbReference>
<dbReference type="PANTHER" id="PTHR10169:SF38">
    <property type="entry name" value="DNA TOPOISOMERASE 2"/>
    <property type="match status" value="1"/>
</dbReference>
<feature type="compositionally biased region" description="Low complexity" evidence="14">
    <location>
        <begin position="1114"/>
        <end position="1137"/>
    </location>
</feature>
<evidence type="ECO:0000256" key="2">
    <source>
        <dbReference type="ARBA" id="ARBA00001913"/>
    </source>
</evidence>
<evidence type="ECO:0000313" key="17">
    <source>
        <dbReference type="EMBL" id="GFZ02677.1"/>
    </source>
</evidence>
<dbReference type="GO" id="GO:0003677">
    <property type="term" value="F:DNA binding"/>
    <property type="evidence" value="ECO:0007669"/>
    <property type="project" value="UniProtKB-UniRule"/>
</dbReference>
<dbReference type="InterPro" id="IPR002205">
    <property type="entry name" value="Topo_IIA_dom_A"/>
</dbReference>
<evidence type="ECO:0000256" key="12">
    <source>
        <dbReference type="PROSITE-ProRule" id="PRU01384"/>
    </source>
</evidence>
<keyword evidence="18" id="KW-1185">Reference proteome</keyword>
<dbReference type="Gene3D" id="1.10.268.10">
    <property type="entry name" value="Topoisomerase, domain 3"/>
    <property type="match status" value="1"/>
</dbReference>
<dbReference type="EMBL" id="BJWL01000015">
    <property type="protein sequence ID" value="GFZ02677.1"/>
    <property type="molecule type" value="Genomic_DNA"/>
</dbReference>
<dbReference type="InterPro" id="IPR013758">
    <property type="entry name" value="Topo_IIA_A/C_ab"/>
</dbReference>
<dbReference type="Gene3D" id="3.90.199.10">
    <property type="entry name" value="Topoisomerase II, domain 5"/>
    <property type="match status" value="1"/>
</dbReference>
<dbReference type="InterPro" id="IPR013757">
    <property type="entry name" value="Topo_IIA_A_a_sf"/>
</dbReference>
<dbReference type="Pfam" id="PF00521">
    <property type="entry name" value="DNA_topoisoIV"/>
    <property type="match status" value="1"/>
</dbReference>
<dbReference type="Pfam" id="PF00204">
    <property type="entry name" value="DNA_gyraseB"/>
    <property type="match status" value="1"/>
</dbReference>
<dbReference type="InterPro" id="IPR001241">
    <property type="entry name" value="Topo_IIA"/>
</dbReference>
<evidence type="ECO:0000256" key="9">
    <source>
        <dbReference type="ARBA" id="ARBA00023029"/>
    </source>
</evidence>
<keyword evidence="5" id="KW-0479">Metal-binding</keyword>
<evidence type="ECO:0000256" key="5">
    <source>
        <dbReference type="ARBA" id="ARBA00022723"/>
    </source>
</evidence>
<protein>
    <recommendedName>
        <fullName evidence="13">DNA topoisomerase 2</fullName>
        <ecNumber evidence="13">5.6.2.2</ecNumber>
    </recommendedName>
</protein>
<dbReference type="GO" id="GO:0000819">
    <property type="term" value="P:sister chromatid segregation"/>
    <property type="evidence" value="ECO:0007669"/>
    <property type="project" value="TreeGrafter"/>
</dbReference>
<dbReference type="OrthoDB" id="276498at2759"/>
<dbReference type="InterPro" id="IPR013759">
    <property type="entry name" value="Topo_IIA_B_C"/>
</dbReference>
<dbReference type="PROSITE" id="PS52040">
    <property type="entry name" value="TOPO_IIA"/>
    <property type="match status" value="1"/>
</dbReference>
<accession>A0A7J0FW63</accession>
<dbReference type="InterPro" id="IPR013760">
    <property type="entry name" value="Topo_IIA-like_dom_sf"/>
</dbReference>
<dbReference type="PRINTS" id="PR00418">
    <property type="entry name" value="TPI2FAMILY"/>
</dbReference>
<dbReference type="InterPro" id="IPR001154">
    <property type="entry name" value="TopoII_euk"/>
</dbReference>
<dbReference type="PROSITE" id="PS50880">
    <property type="entry name" value="TOPRIM"/>
    <property type="match status" value="1"/>
</dbReference>
<comment type="cofactor">
    <cofactor evidence="3">
        <name>Mg(2+)</name>
        <dbReference type="ChEBI" id="CHEBI:18420"/>
    </cofactor>
</comment>
<feature type="domain" description="Toprim" evidence="15">
    <location>
        <begin position="393"/>
        <end position="508"/>
    </location>
</feature>
<dbReference type="FunFam" id="3.30.1490.30:FF:000001">
    <property type="entry name" value="DNA topoisomerase 2"/>
    <property type="match status" value="1"/>
</dbReference>
<feature type="compositionally biased region" description="Basic residues" evidence="14">
    <location>
        <begin position="1146"/>
        <end position="1156"/>
    </location>
</feature>
<dbReference type="GO" id="GO:0000712">
    <property type="term" value="P:resolution of meiotic recombination intermediates"/>
    <property type="evidence" value="ECO:0007669"/>
    <property type="project" value="TreeGrafter"/>
</dbReference>
<dbReference type="PANTHER" id="PTHR10169">
    <property type="entry name" value="DNA TOPOISOMERASE/GYRASE"/>
    <property type="match status" value="1"/>
</dbReference>
<dbReference type="InterPro" id="IPR003594">
    <property type="entry name" value="HATPase_dom"/>
</dbReference>
<comment type="function">
    <text evidence="13">Control of topological states of DNA by transient breakage and subsequent rejoining of DNA strands. Topoisomerase II makes double-strand breaks.</text>
</comment>
<dbReference type="GO" id="GO:0006265">
    <property type="term" value="P:DNA topological change"/>
    <property type="evidence" value="ECO:0007669"/>
    <property type="project" value="UniProtKB-UniRule"/>
</dbReference>
<feature type="domain" description="Topo IIA-type catalytic" evidence="16">
    <location>
        <begin position="613"/>
        <end position="1060"/>
    </location>
</feature>
<evidence type="ECO:0000256" key="10">
    <source>
        <dbReference type="ARBA" id="ARBA00023125"/>
    </source>
</evidence>
<dbReference type="CDD" id="cd03481">
    <property type="entry name" value="TopoIIA_Trans_ScTopoIIA"/>
    <property type="match status" value="1"/>
</dbReference>
<keyword evidence="7 13" id="KW-0067">ATP-binding</keyword>
<dbReference type="FunFam" id="3.30.565.10:FF:000004">
    <property type="entry name" value="DNA topoisomerase 2"/>
    <property type="match status" value="1"/>
</dbReference>
<evidence type="ECO:0000256" key="1">
    <source>
        <dbReference type="ARBA" id="ARBA00000185"/>
    </source>
</evidence>
<dbReference type="FunFam" id="3.40.50.670:FF:000001">
    <property type="entry name" value="DNA topoisomerase 2"/>
    <property type="match status" value="1"/>
</dbReference>
<comment type="subunit">
    <text evidence="13">Homodimer.</text>
</comment>
<dbReference type="Gene3D" id="3.40.50.670">
    <property type="match status" value="1"/>
</dbReference>
<evidence type="ECO:0000256" key="6">
    <source>
        <dbReference type="ARBA" id="ARBA00022741"/>
    </source>
</evidence>
<feature type="compositionally biased region" description="Acidic residues" evidence="14">
    <location>
        <begin position="1228"/>
        <end position="1249"/>
    </location>
</feature>
<evidence type="ECO:0000256" key="14">
    <source>
        <dbReference type="SAM" id="MobiDB-lite"/>
    </source>
</evidence>
<keyword evidence="6 13" id="KW-0547">Nucleotide-binding</keyword>
<evidence type="ECO:0000256" key="13">
    <source>
        <dbReference type="RuleBase" id="RU362094"/>
    </source>
</evidence>
<feature type="compositionally biased region" description="Basic residues" evidence="14">
    <location>
        <begin position="1368"/>
        <end position="1377"/>
    </location>
</feature>
<comment type="caution">
    <text evidence="17">The sequence shown here is derived from an EMBL/GenBank/DDBJ whole genome shotgun (WGS) entry which is preliminary data.</text>
</comment>
<dbReference type="CDD" id="cd16930">
    <property type="entry name" value="HATPase_TopII-like"/>
    <property type="match status" value="1"/>
</dbReference>
<feature type="region of interest" description="Disordered" evidence="14">
    <location>
        <begin position="1336"/>
        <end position="1403"/>
    </location>
</feature>
<evidence type="ECO:0000259" key="15">
    <source>
        <dbReference type="PROSITE" id="PS50880"/>
    </source>
</evidence>
<feature type="region of interest" description="Disordered" evidence="14">
    <location>
        <begin position="1068"/>
        <end position="1172"/>
    </location>
</feature>
<feature type="region of interest" description="Disordered" evidence="14">
    <location>
        <begin position="1187"/>
        <end position="1293"/>
    </location>
</feature>
<evidence type="ECO:0000259" key="16">
    <source>
        <dbReference type="PROSITE" id="PS52040"/>
    </source>
</evidence>
<dbReference type="GO" id="GO:0046872">
    <property type="term" value="F:metal ion binding"/>
    <property type="evidence" value="ECO:0007669"/>
    <property type="project" value="UniProtKB-KW"/>
</dbReference>
<dbReference type="SMART" id="SM00434">
    <property type="entry name" value="TOP4c"/>
    <property type="match status" value="1"/>
</dbReference>
<dbReference type="CDD" id="cd03365">
    <property type="entry name" value="TOPRIM_TopoIIA"/>
    <property type="match status" value="1"/>
</dbReference>
<evidence type="ECO:0000256" key="3">
    <source>
        <dbReference type="ARBA" id="ARBA00001946"/>
    </source>
</evidence>
<feature type="active site" description="O-(5'-phospho-DNA)-tyrosine intermediate" evidence="12">
    <location>
        <position position="703"/>
    </location>
</feature>
<evidence type="ECO:0000256" key="8">
    <source>
        <dbReference type="ARBA" id="ARBA00022842"/>
    </source>
</evidence>
<name>A0A7J0FW63_9ERIC</name>
<comment type="catalytic activity">
    <reaction evidence="1 12 13">
        <text>ATP-dependent breakage, passage and rejoining of double-stranded DNA.</text>
        <dbReference type="EC" id="5.6.2.2"/>
    </reaction>
</comment>
<gene>
    <name evidence="17" type="ORF">Acr_15g0012850</name>
</gene>
<comment type="similarity">
    <text evidence="4 13">Belongs to the type II topoisomerase family.</text>
</comment>
<dbReference type="FunFam" id="3.30.230.10:FF:000008">
    <property type="entry name" value="DNA topoisomerase 2"/>
    <property type="match status" value="1"/>
</dbReference>
<proteinExistence type="inferred from homology"/>
<dbReference type="InterPro" id="IPR013506">
    <property type="entry name" value="Topo_IIA_bsu_dom2"/>
</dbReference>
<dbReference type="GO" id="GO:0005634">
    <property type="term" value="C:nucleus"/>
    <property type="evidence" value="ECO:0007669"/>
    <property type="project" value="TreeGrafter"/>
</dbReference>
<feature type="compositionally biased region" description="Acidic residues" evidence="14">
    <location>
        <begin position="1392"/>
        <end position="1403"/>
    </location>
</feature>
<dbReference type="SUPFAM" id="SSF55874">
    <property type="entry name" value="ATPase domain of HSP90 chaperone/DNA topoisomerase II/histidine kinase"/>
    <property type="match status" value="1"/>
</dbReference>
<dbReference type="Gene3D" id="3.30.1360.40">
    <property type="match status" value="1"/>
</dbReference>
<comment type="cofactor">
    <cofactor evidence="2">
        <name>Ca(2+)</name>
        <dbReference type="ChEBI" id="CHEBI:29108"/>
    </cofactor>
</comment>
<dbReference type="GO" id="GO:0003918">
    <property type="term" value="F:DNA topoisomerase type II (double strand cut, ATP-hydrolyzing) activity"/>
    <property type="evidence" value="ECO:0007669"/>
    <property type="project" value="UniProtKB-UniRule"/>
</dbReference>
<dbReference type="Pfam" id="PF01751">
    <property type="entry name" value="Toprim"/>
    <property type="match status" value="1"/>
</dbReference>
<keyword evidence="11 12" id="KW-0413">Isomerase</keyword>
<evidence type="ECO:0000256" key="11">
    <source>
        <dbReference type="ARBA" id="ARBA00023235"/>
    </source>
</evidence>
<dbReference type="PRINTS" id="PR01158">
    <property type="entry name" value="TOPISMRASEII"/>
</dbReference>
<dbReference type="Gene3D" id="3.30.565.10">
    <property type="entry name" value="Histidine kinase-like ATPase, C-terminal domain"/>
    <property type="match status" value="1"/>
</dbReference>
<keyword evidence="8" id="KW-0460">Magnesium</keyword>
<dbReference type="EC" id="5.6.2.2" evidence="13"/>
<dbReference type="InterPro" id="IPR034157">
    <property type="entry name" value="TOPRIM_TopoII"/>
</dbReference>
<dbReference type="InterPro" id="IPR036890">
    <property type="entry name" value="HATPase_C_sf"/>
</dbReference>
<dbReference type="Proteomes" id="UP000585474">
    <property type="component" value="Unassembled WGS sequence"/>
</dbReference>
<keyword evidence="10 12" id="KW-0238">DNA-binding</keyword>
<keyword evidence="9 12" id="KW-0799">Topoisomerase</keyword>
<dbReference type="CDD" id="cd00187">
    <property type="entry name" value="TOP4c"/>
    <property type="match status" value="1"/>
</dbReference>
<dbReference type="InterPro" id="IPR050634">
    <property type="entry name" value="DNA_Topoisomerase_II"/>
</dbReference>
<feature type="compositionally biased region" description="Polar residues" evidence="14">
    <location>
        <begin position="1338"/>
        <end position="1354"/>
    </location>
</feature>
<evidence type="ECO:0000256" key="7">
    <source>
        <dbReference type="ARBA" id="ARBA00022840"/>
    </source>
</evidence>
<dbReference type="FunFam" id="3.30.1360.40:FF:000003">
    <property type="entry name" value="DNA topoisomerase 2"/>
    <property type="match status" value="1"/>
</dbReference>
<dbReference type="InterPro" id="IPR006171">
    <property type="entry name" value="TOPRIM_dom"/>
</dbReference>
<dbReference type="GO" id="GO:0005524">
    <property type="term" value="F:ATP binding"/>
    <property type="evidence" value="ECO:0007669"/>
    <property type="project" value="UniProtKB-UniRule"/>
</dbReference>
<dbReference type="SUPFAM" id="SSF56719">
    <property type="entry name" value="Type II DNA topoisomerase"/>
    <property type="match status" value="1"/>
</dbReference>
<dbReference type="Pfam" id="PF02518">
    <property type="entry name" value="HATPase_c"/>
    <property type="match status" value="1"/>
</dbReference>
<reference evidence="17 18" key="1">
    <citation type="submission" date="2019-07" db="EMBL/GenBank/DDBJ databases">
        <title>De Novo Assembly of kiwifruit Actinidia rufa.</title>
        <authorList>
            <person name="Sugita-Konishi S."/>
            <person name="Sato K."/>
            <person name="Mori E."/>
            <person name="Abe Y."/>
            <person name="Kisaki G."/>
            <person name="Hamano K."/>
            <person name="Suezawa K."/>
            <person name="Otani M."/>
            <person name="Fukuda T."/>
            <person name="Manabe T."/>
            <person name="Gomi K."/>
            <person name="Tabuchi M."/>
            <person name="Akimitsu K."/>
            <person name="Kataoka I."/>
        </authorList>
    </citation>
    <scope>NUCLEOTIDE SEQUENCE [LARGE SCALE GENOMIC DNA]</scope>
    <source>
        <strain evidence="18">cv. Fuchu</strain>
    </source>
</reference>
<dbReference type="SUPFAM" id="SSF54211">
    <property type="entry name" value="Ribosomal protein S5 domain 2-like"/>
    <property type="match status" value="1"/>
</dbReference>
<organism evidence="17 18">
    <name type="scientific">Actinidia rufa</name>
    <dbReference type="NCBI Taxonomy" id="165716"/>
    <lineage>
        <taxon>Eukaryota</taxon>
        <taxon>Viridiplantae</taxon>
        <taxon>Streptophyta</taxon>
        <taxon>Embryophyta</taxon>
        <taxon>Tracheophyta</taxon>
        <taxon>Spermatophyta</taxon>
        <taxon>Magnoliopsida</taxon>
        <taxon>eudicotyledons</taxon>
        <taxon>Gunneridae</taxon>
        <taxon>Pentapetalae</taxon>
        <taxon>asterids</taxon>
        <taxon>Ericales</taxon>
        <taxon>Actinidiaceae</taxon>
        <taxon>Actinidia</taxon>
    </lineage>
</organism>
<evidence type="ECO:0000256" key="4">
    <source>
        <dbReference type="ARBA" id="ARBA00011080"/>
    </source>
</evidence>
<dbReference type="InterPro" id="IPR014721">
    <property type="entry name" value="Ribsml_uS5_D2-typ_fold_subgr"/>
</dbReference>
<dbReference type="Gene3D" id="3.30.1490.30">
    <property type="match status" value="1"/>
</dbReference>
<sequence length="1403" mass="158217">MATKKLPLQTSNNANVPKTIEETYQKKTQLEHILLRPDTYIGSIEHHTQALWVYENREMVHRSVSFVPGLYKIFDEILVNAADNKQRDPSMDAMKVSIDVEGNCITVYNNGDGVPVEIHQEEGVYVPEMIFGHLLTSSNYDDTEKKTTGGRNGYGAKLTNIFSTEFVIETADGRRQKKYKQVFSNNMGKKSEPIITKCKEGENWTKVSFKPDLAKFNMTHLEDDVVALMKKRVIDIAGCLGKTVKVELNGQRVPVKSFLDYVSLYLQSASKARPDPLPRITEKVNERWEICVSISEGQFQQVSFVNGIATIKGGTHVDYITNQITNYVMGIVNKKNKNANVKSHTVKNHLWVFVNALIDNPAFDSQTKETLTIRPSSFGSKCELSQEFLKKVSKSGVVEKGDSAKALAMAGISVVGRNYYGVFPLRGKLLNVREASHKQIMENAEIQNVKQILGLQHGKQYDSVKSLRYGHLMIMTDQDHDGSHIKGLLINFIHSFWPSLLKVPSFLVEFITPIVKATHKNGKVLSFYSMPEYESWKESLGGNASGWSIKYYKGLGTSTSKEGKEYFNDLVKHKKDFIWVDEQDGEAIELAFSKKKIEARKNWLRQLEPGTYLDQREKLIRYSQRKILFCSFKRNFVKEAKVAQFSGYVSEHSAYHHGEQSLASTIIGMAQDYVGSNNINLLQPNGQFGTRHQGGKDHASARYIYTQLSPVTRFLFPKDDDILLDYLNEDGQSIEPIWYMPIIPMVLVNGSEGIGTGWSSYIPNYNPREIVANVKRLLYGEPMEPMDPWYKGFRGTIEKTATKETGVSYTVTGIIEEVNETTLRITELPIRRWTLDYKEFLESIMTGNDKIKDPFIKDYREHNDDTTVHFEVILSEENLILAKQEGLLKKFKLTTTISTSNMHLFDQNCVIKKYDTPEEILEEFFHARLEFYEKRKASYAHALDLFWVVKGEIIVSNRKRVDLFLELRDKDFTPFPKKTKIVEAAVVGAIIDDAEETEESPDIIASKGVRANDYEYLLSMAIGTLTLEKVQELCAERDKLNKEVDDLRKATPKSLWMNDLDALERVLGEQDESDAQAEDARKKMKNRVMTEAGLKVSRQPPKNPRKNSKKATNAESVSESMAASTSSSMETASSSPSDNVTEVMKPKGRAAPKKAAARKEKLSMVLKDDDDDDEVLELKERLAAYNLESSPDHSGAMEIEVPRVPAGKKEPSRRAAAQKKPLSAVTEITDDEDDKDTSEDEFELEEEAIPEVGKTKKGRKPSANTKVAAKPPAPKKKRAPAANKQSQIKDQKLITEILQPVENMGISPEKKVRKMRASPFNKKSASVFGWIVNEGKESTSTGSDENLGSASTAESTEDMSEVMAPRARPPRMNRGKARYVVSDSESDKVSDDSDFDESELSDD</sequence>
<dbReference type="InterPro" id="IPR020568">
    <property type="entry name" value="Ribosomal_Su5_D2-typ_SF"/>
</dbReference>